<dbReference type="Proteomes" id="UP001151532">
    <property type="component" value="Chromosome 9"/>
</dbReference>
<dbReference type="PANTHER" id="PTHR31807">
    <property type="entry name" value="AUGMIN FAMILY MEMBER"/>
    <property type="match status" value="1"/>
</dbReference>
<keyword evidence="4" id="KW-1185">Reference proteome</keyword>
<evidence type="ECO:0000256" key="2">
    <source>
        <dbReference type="SAM" id="MobiDB-lite"/>
    </source>
</evidence>
<dbReference type="OrthoDB" id="1924320at2759"/>
<comment type="similarity">
    <text evidence="1">Belongs to the QWRF family.</text>
</comment>
<accession>A0A9Q0PQ46</accession>
<organism evidence="3 4">
    <name type="scientific">Salix purpurea</name>
    <name type="common">Purple osier willow</name>
    <dbReference type="NCBI Taxonomy" id="77065"/>
    <lineage>
        <taxon>Eukaryota</taxon>
        <taxon>Viridiplantae</taxon>
        <taxon>Streptophyta</taxon>
        <taxon>Embryophyta</taxon>
        <taxon>Tracheophyta</taxon>
        <taxon>Spermatophyta</taxon>
        <taxon>Magnoliopsida</taxon>
        <taxon>eudicotyledons</taxon>
        <taxon>Gunneridae</taxon>
        <taxon>Pentapetalae</taxon>
        <taxon>rosids</taxon>
        <taxon>fabids</taxon>
        <taxon>Malpighiales</taxon>
        <taxon>Salicaceae</taxon>
        <taxon>Saliceae</taxon>
        <taxon>Salix</taxon>
    </lineage>
</organism>
<dbReference type="GO" id="GO:0005880">
    <property type="term" value="C:nuclear microtubule"/>
    <property type="evidence" value="ECO:0007669"/>
    <property type="project" value="TreeGrafter"/>
</dbReference>
<reference evidence="3" key="1">
    <citation type="submission" date="2022-11" db="EMBL/GenBank/DDBJ databases">
        <authorList>
            <person name="Hyden B.L."/>
            <person name="Feng K."/>
            <person name="Yates T."/>
            <person name="Jawdy S."/>
            <person name="Smart L.B."/>
            <person name="Muchero W."/>
        </authorList>
    </citation>
    <scope>NUCLEOTIDE SEQUENCE</scope>
    <source>
        <tissue evidence="3">Shoot tip</tissue>
    </source>
</reference>
<dbReference type="GO" id="GO:0008017">
    <property type="term" value="F:microtubule binding"/>
    <property type="evidence" value="ECO:0007669"/>
    <property type="project" value="TreeGrafter"/>
</dbReference>
<dbReference type="GO" id="GO:0005737">
    <property type="term" value="C:cytoplasm"/>
    <property type="evidence" value="ECO:0007669"/>
    <property type="project" value="TreeGrafter"/>
</dbReference>
<feature type="region of interest" description="Disordered" evidence="2">
    <location>
        <begin position="142"/>
        <end position="175"/>
    </location>
</feature>
<dbReference type="PANTHER" id="PTHR31807:SF2">
    <property type="entry name" value="PROTEIN SNOWY COTYLEDON 3"/>
    <property type="match status" value="1"/>
</dbReference>
<dbReference type="GO" id="GO:0051225">
    <property type="term" value="P:spindle assembly"/>
    <property type="evidence" value="ECO:0007669"/>
    <property type="project" value="TreeGrafter"/>
</dbReference>
<comment type="caution">
    <text evidence="3">The sequence shown here is derived from an EMBL/GenBank/DDBJ whole genome shotgun (WGS) entry which is preliminary data.</text>
</comment>
<evidence type="ECO:0000313" key="3">
    <source>
        <dbReference type="EMBL" id="KAJ6692408.1"/>
    </source>
</evidence>
<evidence type="ECO:0000313" key="4">
    <source>
        <dbReference type="Proteomes" id="UP001151532"/>
    </source>
</evidence>
<protein>
    <submittedName>
        <fullName evidence="3">AUGMIN FAMILY MEMBER</fullName>
    </submittedName>
</protein>
<name>A0A9Q0PQ46_SALPP</name>
<reference evidence="3" key="2">
    <citation type="journal article" date="2023" name="Int. J. Mol. Sci.">
        <title>De Novo Assembly and Annotation of 11 Diverse Shrub Willow (Salix) Genomes Reveals Novel Gene Organization in Sex-Linked Regions.</title>
        <authorList>
            <person name="Hyden B."/>
            <person name="Feng K."/>
            <person name="Yates T.B."/>
            <person name="Jawdy S."/>
            <person name="Cereghino C."/>
            <person name="Smart L.B."/>
            <person name="Muchero W."/>
        </authorList>
    </citation>
    <scope>NUCLEOTIDE SEQUENCE</scope>
    <source>
        <tissue evidence="3">Shoot tip</tissue>
    </source>
</reference>
<proteinExistence type="inferred from homology"/>
<dbReference type="InterPro" id="IPR007573">
    <property type="entry name" value="QWRF"/>
</dbReference>
<sequence>MFHELVKHLEIAHLEEWSHLDRGHSSSLEGATEALKASTLRLPVGGKAVADVQNLKDAVGSAVDVMQAMASSICSLSSKVEDMNSLVADLVNVTAKERHMLEQCKDFLSTLATVQVKDCSVRTHILQLNRLPTTSSLTTLPELSETSRSDSSLPNLRRLAVPSMDMSDVPGFKNQ</sequence>
<dbReference type="EMBL" id="JAPFFK010000018">
    <property type="protein sequence ID" value="KAJ6692408.1"/>
    <property type="molecule type" value="Genomic_DNA"/>
</dbReference>
<dbReference type="AlphaFoldDB" id="A0A9Q0PQ46"/>
<gene>
    <name evidence="3" type="ORF">OIU79_014202</name>
</gene>
<evidence type="ECO:0000256" key="1">
    <source>
        <dbReference type="ARBA" id="ARBA00010016"/>
    </source>
</evidence>
<dbReference type="Pfam" id="PF04484">
    <property type="entry name" value="QWRF"/>
    <property type="match status" value="1"/>
</dbReference>